<dbReference type="EMBL" id="JADKMA010000180">
    <property type="protein sequence ID" value="MBO8195310.1"/>
    <property type="molecule type" value="Genomic_DNA"/>
</dbReference>
<evidence type="ECO:0000256" key="3">
    <source>
        <dbReference type="ARBA" id="ARBA00022553"/>
    </source>
</evidence>
<dbReference type="InterPro" id="IPR036736">
    <property type="entry name" value="ACP-like_sf"/>
</dbReference>
<dbReference type="Gene3D" id="1.10.1200.10">
    <property type="entry name" value="ACP-like"/>
    <property type="match status" value="3"/>
</dbReference>
<evidence type="ECO:0000256" key="1">
    <source>
        <dbReference type="ARBA" id="ARBA00001957"/>
    </source>
</evidence>
<dbReference type="Pfam" id="PF00501">
    <property type="entry name" value="AMP-binding"/>
    <property type="match status" value="3"/>
</dbReference>
<feature type="region of interest" description="Disordered" evidence="6">
    <location>
        <begin position="949"/>
        <end position="970"/>
    </location>
</feature>
<dbReference type="PANTHER" id="PTHR45527:SF1">
    <property type="entry name" value="FATTY ACID SYNTHASE"/>
    <property type="match status" value="1"/>
</dbReference>
<feature type="domain" description="Carrier" evidence="7">
    <location>
        <begin position="3586"/>
        <end position="3661"/>
    </location>
</feature>
<sequence>MAFEVHDRNRYPVAPTERSTADGRGRNPQTLGELVTGQAARTPEAVAVVCGDTSMTYAELEAAANRLAHVLLGRGAGPGRMVALVLPRTEELIVAALAVLKSGAAYLPVDPTYPAERIRFLLEDTSTALVVTTVAESVTLPSGPGAGGNIPRLLLDDAEGRRLVAAAPHQPVTDEHRARPLMAQDLAYVIHTSGSTGNPKGVEITHANVVRLFTSTAHWFGFSPDDTWTLFHSYAFDVSVWEMFGPLLTGGRLVVVPYDVSRSPSAFLALLTRERVTVLCQTPTAFSQLASADRADPAVLREAPLRLVIFAGEALDPARLEDWCSRHPQDAPRLVNMYGTTETTVHATYVAYGADFARPGAPSDIGVAIPDLRLYVLDDRLREVSEGSVGELYIAGDGLARGYLNRPGLTAMRFVACPSGLPGERMYRTGDLVRRGAEGALEYIGRSDDQVKIRGFRIELGEVEAALAAHEEVSEAAVAVHRDADDGSRLVGYIVPRPDAASVRCAADAAGHDTVSTWRQVYDRLYSTPDAQEAVLGEDFSGWTSSEDGRPIPLEQMLEWRDATVARVRALRPRRVLEIGVGTGLLLAHLAPHCESYWGTDLSPEVITTLRRKVAEDSELAGRTVLSCQSADDLEGLPEDGFDVVVLNSVAQYFPDADYLLTVVRGALSRLTRGGALFIGDVRDHRLAQHFHTAVHRARSGSPDADAEAEAVRRRMARDKELLVAPGYFTSLPHDALPEVSAVDIRVKRGRYHNELSRYRYDVVLRKGPLETVSLADAPRARWGGDVSGLASLARCLGERRLPSLRVTGIPNARLRDGSAPGEGVPAADPEELHRVAAAVGYHALVTWADAEDGSLDAVFLPAGAQGAQDGPQTLGPADDTAYTDVYLESGHGTAASRPLTSNPSRWRVNARLEADVRAFTAARLPYHMVPSTVVTLDALPMTVNGKLDRRALPEPDPDVPRGAHGGRAPRDAREEILCGLFAETLGVTAVGPDQDFFDLGGHSLLATKLANRVRSSFATELDIREVFDTPSPAGLAARLSPRGRRPALTAQESDPSEVSLSFAQRRLWFLHHLEGPSPAHHIPLALRVSGDLDRAALDAALSDLMARHEPLRTVFPGGGAEPLCAVLPPEDVPSRLTVVEADPHRSEHELLRDAAGQVFDLTVEPPLRAHLFVLGPEQHLLALTLHHIAADGWSLAVLWKDLAHAYEQRCQGRLPEWDPLPVSYTDYTRWQRALLGSDLDPDSLASSQLAYWKEKLDGLPDRIPLPWDRPHPTAAARSATYRVQWDGELHRAVRRLARVCGATPFMVVQAGLAALLARLGAGEDIPIGTAVAGRTDEHLHDLIGLFVNTLVLRTDTSGDPTFRTLLARVRTSGLEAYAHQDLPFDRVVDALNPTRSFHHPFFQTMLVWQNTPEAVPRLCGTAVEQLPQDTGTVATDLEISLSEEPDDAGTSCLTVTVDFNAALFDPETVESLIERLRRTLESFSADPDRTLSQLDVLTHDERTTFDEGRNATCDAAPETLLPELFEAVATRNPGAAAVTFRATTLTYGDVDARANRLARLLIDNGAGPERTVALALPRSAELVVAILAVLKTGAAYLPLDPAQPAGRIEYILSDAHPALLVTVEETAGELPESGVPRVLLDETRTVSALRRRSATPVGDDERHHQLLPEHPAYVIYTSGSTGAAKGVVVRHGSVARLCSDATWFDFRADDTWALFHSCTFDYSVWEMWGALLNGNRLVVVPAEETWSPRELLRLLVEERVTVLNQTPSVFGPLTQAMRDEPELTRRLALRCVNLGGEALTAATVEEGRAVLPGLPFANSYGPTESTVDATAGWLEDPLPDGQIPPIGRPLRNTRAYVLDTMLRPVPPGVAGELCLAGPLLARGYLGRAAFTAERFVACPFGTAGERMYRTGDIVRWRRDGALEFLGRADDQVKIRGFRVEPGEIRAVLNDHSMVSAAEVVVREDRPGDRRLVAYVVAAGGKAADVSALRRYLDERLPAYLVPAAVVGLAELPLTTSGKLDRSRLPVPDYLAQPPRSGRRAPRNDRERTLCGLFAELLGGESVDAVAPDDDFFSLGGDSIIAIQFVSRARRAGLALTPRDVFRHRTAQALAARAADLAVSAAEDGTTGDDSGPLHPTPIMHALRETGGPVAGFHQSVLLQVPPCLDERHLATALRALVDHHDALRLQLTRVGGVVWNLDIAPPGQHGGPPVLHRIDATELDEEALAEAVRAHSDAARSRLDPESGQTAGLVQAVWFDAGPHHHGRLLLMVHHLAVDGVSWRVLLPDLATAWRAAVAGDEPALEPVGTSLRARSRQLTELAQRHDRVAELPLWTGMLDAADPPLSDRPLLADRDVAATVRRLTLSLPPERTAPLLTDVPAALHGGIDDLLLTALSLAVTDWRRRRTGSPDTTVLLEIEGHGREDVIDNADLARTVGWFTSVHPMRLDPGSADVAALRHDGPALDRAYRRVKEQLRAVPDNGLGYGLLRHLNPQTGPALARGACPRIGYNYLGRLPVATGEDWAPAAGSGGITGAADPAMPVEHVIDLDALTEDRPGGPVLSATWSWPGALFDEEEIRDLANTWFGVLDALAARAGRPDARGRTPADFPLVSLTQEEIERLEDDCPELTDVWPLTPLQEGLLFHHLYDEAAPDVYTGQFAVDLDGPLEADTMRAAGQALLERHPALRAVFRHQGLRTPVQVVPRPQAITLPWAEHDIVDLTGDEQDDRARGIAAAERTARFDLGQGPMLRLALLRLAPERHRLLLTTHHAVLDGWSGPFVLRDLFSLYAAGADAGALPAPTPCEDYWRWLAAQDRTAAEAAWGQALTGVREPTLVAARAAADGTVEHQRVRSTLSAQLTADLTALARRRGLTLNTVLQGAWAVVLRCLTGQDDILFGTTVSGRPPTVPGAEDMVGMFNNTVPVRVRLDAGVPFSQVLSRLQDEQAALLPHQHTGLSSLHRVSGHDPLFDTLLVFENLPQEESEAVSGTGGPFHIAGVDLTGGTHYPLSLAAIPGERLGLKLGHRPDAFDTATATATLDRLERVLRAMASDLDRPVDDLAVLSAQERSLVLDTWSAGAGPAPAPRPWPDFFRAQVQRTPDAVAVVTEGATLTYADLDAASNRLARLLTEHGAGPEHLVGLALPRSADLVVALLGVLKAGAAYLPLDPAYPAERLARMVRNASPALLLTDSGTAGTLPPGDIPRILLDASSTRARLADLPDDPVRDGDRTAPLLPGHPAYAIHTSGSTGEPKCVLVPHEGLAALAADQIERFGTGPGSVVLFFASVSFDASVSDLCTALLSGAALAVAPAEELLAGQTLVDAVGRFGVTHLKVPPSVLAALPAGGLPPQVSLAVAGESCPEELARQWQTTHRLVNVYGPTEATVCATMAGPPLPAGVPPIGRPLAGVRAYVLDRALRPVPPGVPGELYLAGTGVARGYLGRPDLTAERFVACPYGAPGERMYRTGDVARWRVDGQLDFLGRADEQVKVRGFRVEPGEIRAALTGHPAVSAAEVVIREDGCGDRRLVAYAVRSDGGAEPTPAGLLGFLRERLPGYLVPSAVVVLEALPLTPNGKLDERALPTPGSAVTGRGPRGAREDILCELFAEVLGLPAVGAEDDFFELGGHSLLATRLVSRVRKALGKELTIRALFEARSVAALARHLDDAAQARPALTPGDRPERVPLSFGQRRLWFLYQMEGANPTYNVPLVLRLRGEVDVEALGAALGDVVERHAVLRTVFDVAEDGEPYQRTLLPERVGQLLTVTDSTGLSDAELVAAVGEVVRYGFDLGVEPPLRVELFECGGGVWVLVVLVHHIAADGWSAGVLWRDVVRAYGARLSGEAPGWEPLPVQYADFAVWQRELLEGAAGEGASTSRQVEFWRRELDGVPVELALPYDRARPRVAGCEG</sequence>
<dbReference type="SMART" id="SM00823">
    <property type="entry name" value="PKS_PP"/>
    <property type="match status" value="3"/>
</dbReference>
<dbReference type="NCBIfam" id="TIGR01720">
    <property type="entry name" value="NRPS-para261"/>
    <property type="match status" value="1"/>
</dbReference>
<protein>
    <submittedName>
        <fullName evidence="8">Amino acid adenylation domain-containing protein</fullName>
    </submittedName>
</protein>
<dbReference type="PROSITE" id="PS50075">
    <property type="entry name" value="CARRIER"/>
    <property type="match status" value="3"/>
</dbReference>
<feature type="region of interest" description="Disordered" evidence="6">
    <location>
        <begin position="1035"/>
        <end position="1057"/>
    </location>
</feature>
<dbReference type="SUPFAM" id="SSF56801">
    <property type="entry name" value="Acetyl-CoA synthetase-like"/>
    <property type="match status" value="3"/>
</dbReference>
<dbReference type="CDD" id="cd05930">
    <property type="entry name" value="A_NRPS"/>
    <property type="match status" value="1"/>
</dbReference>
<evidence type="ECO:0000259" key="7">
    <source>
        <dbReference type="PROSITE" id="PS50075"/>
    </source>
</evidence>
<dbReference type="InterPro" id="IPR045851">
    <property type="entry name" value="AMP-bd_C_sf"/>
</dbReference>
<dbReference type="InterPro" id="IPR020806">
    <property type="entry name" value="PKS_PP-bd"/>
</dbReference>
<feature type="compositionally biased region" description="Basic and acidic residues" evidence="6">
    <location>
        <begin position="949"/>
        <end position="962"/>
    </location>
</feature>
<dbReference type="InterPro" id="IPR010060">
    <property type="entry name" value="NRPS_synth"/>
</dbReference>
<dbReference type="InterPro" id="IPR042099">
    <property type="entry name" value="ANL_N_sf"/>
</dbReference>
<keyword evidence="3" id="KW-0597">Phosphoprotein</keyword>
<dbReference type="InterPro" id="IPR029063">
    <property type="entry name" value="SAM-dependent_MTases_sf"/>
</dbReference>
<dbReference type="CDD" id="cd19540">
    <property type="entry name" value="LCL_NRPS-like"/>
    <property type="match status" value="1"/>
</dbReference>
<dbReference type="Pfam" id="PF00550">
    <property type="entry name" value="PP-binding"/>
    <property type="match status" value="3"/>
</dbReference>
<dbReference type="InterPro" id="IPR000873">
    <property type="entry name" value="AMP-dep_synth/lig_dom"/>
</dbReference>
<dbReference type="InterPro" id="IPR013217">
    <property type="entry name" value="Methyltransf_12"/>
</dbReference>
<dbReference type="Gene3D" id="3.30.559.10">
    <property type="entry name" value="Chloramphenicol acetyltransferase-like domain"/>
    <property type="match status" value="4"/>
</dbReference>
<dbReference type="PANTHER" id="PTHR45527">
    <property type="entry name" value="NONRIBOSOMAL PEPTIDE SYNTHETASE"/>
    <property type="match status" value="1"/>
</dbReference>
<feature type="region of interest" description="Disordered" evidence="6">
    <location>
        <begin position="1"/>
        <end position="37"/>
    </location>
</feature>
<reference evidence="8 9" key="1">
    <citation type="submission" date="2020-11" db="EMBL/GenBank/DDBJ databases">
        <title>Streptomyces spirodelae sp. nov., isolated from duckweed.</title>
        <authorList>
            <person name="Saimee Y."/>
            <person name="Duangmal K."/>
        </authorList>
    </citation>
    <scope>NUCLEOTIDE SEQUENCE [LARGE SCALE GENOMIC DNA]</scope>
    <source>
        <strain evidence="8 9">S16-07</strain>
    </source>
</reference>
<dbReference type="Gene3D" id="2.30.38.10">
    <property type="entry name" value="Luciferase, Domain 3"/>
    <property type="match status" value="2"/>
</dbReference>
<dbReference type="SUPFAM" id="SSF52777">
    <property type="entry name" value="CoA-dependent acyltransferases"/>
    <property type="match status" value="7"/>
</dbReference>
<dbReference type="CDD" id="cd17652">
    <property type="entry name" value="A_NRPS_CmdD_like"/>
    <property type="match status" value="1"/>
</dbReference>
<organism evidence="8 9">
    <name type="scientific">Streptomyces oryzae</name>
    <dbReference type="NCBI Taxonomy" id="1434886"/>
    <lineage>
        <taxon>Bacteria</taxon>
        <taxon>Bacillati</taxon>
        <taxon>Actinomycetota</taxon>
        <taxon>Actinomycetes</taxon>
        <taxon>Kitasatosporales</taxon>
        <taxon>Streptomycetaceae</taxon>
        <taxon>Streptomyces</taxon>
    </lineage>
</organism>
<dbReference type="CDD" id="cd17643">
    <property type="entry name" value="A_NRPS_Cytc1-like"/>
    <property type="match status" value="1"/>
</dbReference>
<dbReference type="PROSITE" id="PS00012">
    <property type="entry name" value="PHOSPHOPANTETHEINE"/>
    <property type="match status" value="2"/>
</dbReference>
<dbReference type="Gene3D" id="3.40.50.150">
    <property type="entry name" value="Vaccinia Virus protein VP39"/>
    <property type="match status" value="1"/>
</dbReference>
<dbReference type="Gene3D" id="3.40.50.980">
    <property type="match status" value="4"/>
</dbReference>
<evidence type="ECO:0000256" key="4">
    <source>
        <dbReference type="ARBA" id="ARBA00022737"/>
    </source>
</evidence>
<dbReference type="InterPro" id="IPR020845">
    <property type="entry name" value="AMP-binding_CS"/>
</dbReference>
<dbReference type="InterPro" id="IPR001242">
    <property type="entry name" value="Condensation_dom"/>
</dbReference>
<dbReference type="InterPro" id="IPR009081">
    <property type="entry name" value="PP-bd_ACP"/>
</dbReference>
<name>A0ABS3XIZ9_9ACTN</name>
<dbReference type="InterPro" id="IPR010071">
    <property type="entry name" value="AA_adenyl_dom"/>
</dbReference>
<keyword evidence="5" id="KW-0045">Antibiotic biosynthesis</keyword>
<dbReference type="CDD" id="cd19543">
    <property type="entry name" value="DCL_NRPS"/>
    <property type="match status" value="1"/>
</dbReference>
<dbReference type="SUPFAM" id="SSF47336">
    <property type="entry name" value="ACP-like"/>
    <property type="match status" value="3"/>
</dbReference>
<dbReference type="Gene3D" id="3.30.559.30">
    <property type="entry name" value="Nonribosomal peptide synthetase, condensation domain"/>
    <property type="match status" value="3"/>
</dbReference>
<gene>
    <name evidence="8" type="ORF">ITI46_27205</name>
</gene>
<keyword evidence="2" id="KW-0596">Phosphopantetheine</keyword>
<dbReference type="InterPro" id="IPR025110">
    <property type="entry name" value="AMP-bd_C"/>
</dbReference>
<evidence type="ECO:0000313" key="9">
    <source>
        <dbReference type="Proteomes" id="UP001519064"/>
    </source>
</evidence>
<feature type="domain" description="Carrier" evidence="7">
    <location>
        <begin position="969"/>
        <end position="1044"/>
    </location>
</feature>
<proteinExistence type="predicted"/>
<dbReference type="Pfam" id="PF00668">
    <property type="entry name" value="Condensation"/>
    <property type="match status" value="4"/>
</dbReference>
<feature type="domain" description="Carrier" evidence="7">
    <location>
        <begin position="2041"/>
        <end position="2118"/>
    </location>
</feature>
<comment type="caution">
    <text evidence="8">The sequence shown here is derived from an EMBL/GenBank/DDBJ whole genome shotgun (WGS) entry which is preliminary data.</text>
</comment>
<dbReference type="Gene3D" id="3.30.300.30">
    <property type="match status" value="4"/>
</dbReference>
<keyword evidence="9" id="KW-1185">Reference proteome</keyword>
<keyword evidence="4" id="KW-0677">Repeat</keyword>
<dbReference type="Gene3D" id="3.40.50.12780">
    <property type="entry name" value="N-terminal domain of ligase-like"/>
    <property type="match status" value="1"/>
</dbReference>
<dbReference type="SUPFAM" id="SSF53335">
    <property type="entry name" value="S-adenosyl-L-methionine-dependent methyltransferases"/>
    <property type="match status" value="1"/>
</dbReference>
<dbReference type="Proteomes" id="UP001519064">
    <property type="component" value="Unassembled WGS sequence"/>
</dbReference>
<feature type="region of interest" description="Disordered" evidence="6">
    <location>
        <begin position="2025"/>
        <end position="2045"/>
    </location>
</feature>
<dbReference type="NCBIfam" id="NF003417">
    <property type="entry name" value="PRK04813.1"/>
    <property type="match status" value="4"/>
</dbReference>
<dbReference type="InterPro" id="IPR023213">
    <property type="entry name" value="CAT-like_dom_sf"/>
</dbReference>
<dbReference type="CDD" id="cd02440">
    <property type="entry name" value="AdoMet_MTases"/>
    <property type="match status" value="1"/>
</dbReference>
<evidence type="ECO:0000313" key="8">
    <source>
        <dbReference type="EMBL" id="MBO8195310.1"/>
    </source>
</evidence>
<dbReference type="NCBIfam" id="TIGR01733">
    <property type="entry name" value="AA-adenyl-dom"/>
    <property type="match status" value="3"/>
</dbReference>
<dbReference type="Pfam" id="PF13193">
    <property type="entry name" value="AMP-binding_C"/>
    <property type="match status" value="3"/>
</dbReference>
<dbReference type="PROSITE" id="PS00455">
    <property type="entry name" value="AMP_BINDING"/>
    <property type="match status" value="2"/>
</dbReference>
<feature type="non-terminal residue" evidence="8">
    <location>
        <position position="3900"/>
    </location>
</feature>
<feature type="compositionally biased region" description="Basic and acidic residues" evidence="6">
    <location>
        <begin position="1"/>
        <end position="10"/>
    </location>
</feature>
<evidence type="ECO:0000256" key="2">
    <source>
        <dbReference type="ARBA" id="ARBA00022450"/>
    </source>
</evidence>
<dbReference type="Pfam" id="PF08242">
    <property type="entry name" value="Methyltransf_12"/>
    <property type="match status" value="1"/>
</dbReference>
<evidence type="ECO:0000256" key="6">
    <source>
        <dbReference type="SAM" id="MobiDB-lite"/>
    </source>
</evidence>
<dbReference type="InterPro" id="IPR006162">
    <property type="entry name" value="Ppantetheine_attach_site"/>
</dbReference>
<evidence type="ECO:0000256" key="5">
    <source>
        <dbReference type="ARBA" id="ARBA00023194"/>
    </source>
</evidence>
<accession>A0ABS3XIZ9</accession>
<comment type="cofactor">
    <cofactor evidence="1">
        <name>pantetheine 4'-phosphate</name>
        <dbReference type="ChEBI" id="CHEBI:47942"/>
    </cofactor>
</comment>